<comment type="caution">
    <text evidence="4">The sequence shown here is derived from an EMBL/GenBank/DDBJ whole genome shotgun (WGS) entry which is preliminary data.</text>
</comment>
<dbReference type="Pfam" id="PF01968">
    <property type="entry name" value="Hydantoinase_A"/>
    <property type="match status" value="1"/>
</dbReference>
<dbReference type="InterPro" id="IPR045079">
    <property type="entry name" value="Oxoprolinase-like"/>
</dbReference>
<dbReference type="OrthoDB" id="9768323at2"/>
<evidence type="ECO:0008006" key="6">
    <source>
        <dbReference type="Google" id="ProtNLM"/>
    </source>
</evidence>
<evidence type="ECO:0000259" key="1">
    <source>
        <dbReference type="Pfam" id="PF01968"/>
    </source>
</evidence>
<dbReference type="InterPro" id="IPR049517">
    <property type="entry name" value="ACX-like_C"/>
</dbReference>
<reference evidence="4 5" key="1">
    <citation type="submission" date="2019-10" db="EMBL/GenBank/DDBJ databases">
        <title>Whole genome shotgun sequence of Acrocarpospora pleiomorpha NBRC 16267.</title>
        <authorList>
            <person name="Ichikawa N."/>
            <person name="Kimura A."/>
            <person name="Kitahashi Y."/>
            <person name="Komaki H."/>
            <person name="Oguchi A."/>
        </authorList>
    </citation>
    <scope>NUCLEOTIDE SEQUENCE [LARGE SCALE GENOMIC DNA]</scope>
    <source>
        <strain evidence="4 5">NBRC 16267</strain>
    </source>
</reference>
<dbReference type="GO" id="GO:0017168">
    <property type="term" value="F:5-oxoprolinase (ATP-hydrolyzing) activity"/>
    <property type="evidence" value="ECO:0007669"/>
    <property type="project" value="TreeGrafter"/>
</dbReference>
<keyword evidence="5" id="KW-1185">Reference proteome</keyword>
<dbReference type="GO" id="GO:0005829">
    <property type="term" value="C:cytosol"/>
    <property type="evidence" value="ECO:0007669"/>
    <property type="project" value="TreeGrafter"/>
</dbReference>
<organism evidence="4 5">
    <name type="scientific">Acrocarpospora pleiomorpha</name>
    <dbReference type="NCBI Taxonomy" id="90975"/>
    <lineage>
        <taxon>Bacteria</taxon>
        <taxon>Bacillati</taxon>
        <taxon>Actinomycetota</taxon>
        <taxon>Actinomycetes</taxon>
        <taxon>Streptosporangiales</taxon>
        <taxon>Streptosporangiaceae</taxon>
        <taxon>Acrocarpospora</taxon>
    </lineage>
</organism>
<accession>A0A5M3XFE8</accession>
<proteinExistence type="predicted"/>
<dbReference type="PANTHER" id="PTHR11365">
    <property type="entry name" value="5-OXOPROLINASE RELATED"/>
    <property type="match status" value="1"/>
</dbReference>
<name>A0A5M3XFE8_9ACTN</name>
<dbReference type="EMBL" id="BLAF01000011">
    <property type="protein sequence ID" value="GES19376.1"/>
    <property type="molecule type" value="Genomic_DNA"/>
</dbReference>
<evidence type="ECO:0000259" key="2">
    <source>
        <dbReference type="Pfam" id="PF05378"/>
    </source>
</evidence>
<dbReference type="Proteomes" id="UP000377595">
    <property type="component" value="Unassembled WGS sequence"/>
</dbReference>
<dbReference type="RefSeq" id="WP_155344474.1">
    <property type="nucleotide sequence ID" value="NZ_BAAAHM010000007.1"/>
</dbReference>
<protein>
    <recommendedName>
        <fullName evidence="6">5-oxoprolinase</fullName>
    </recommendedName>
</protein>
<feature type="domain" description="Hydantoinase/oxoprolinase N-terminal" evidence="2">
    <location>
        <begin position="9"/>
        <end position="189"/>
    </location>
</feature>
<evidence type="ECO:0000313" key="5">
    <source>
        <dbReference type="Proteomes" id="UP000377595"/>
    </source>
</evidence>
<feature type="domain" description="Hydantoinase A/oxoprolinase" evidence="1">
    <location>
        <begin position="211"/>
        <end position="498"/>
    </location>
</feature>
<dbReference type="InterPro" id="IPR008040">
    <property type="entry name" value="Hydant_A_N"/>
</dbReference>
<gene>
    <name evidence="4" type="ORF">Aple_022720</name>
</gene>
<evidence type="ECO:0000259" key="3">
    <source>
        <dbReference type="Pfam" id="PF19278"/>
    </source>
</evidence>
<dbReference type="Pfam" id="PF19278">
    <property type="entry name" value="Hydant_A_C"/>
    <property type="match status" value="1"/>
</dbReference>
<feature type="domain" description="Acetophenone carboxylase-like C-terminal" evidence="3">
    <location>
        <begin position="512"/>
        <end position="685"/>
    </location>
</feature>
<dbReference type="AlphaFoldDB" id="A0A5M3XFE8"/>
<dbReference type="Pfam" id="PF05378">
    <property type="entry name" value="Hydant_A_N"/>
    <property type="match status" value="1"/>
</dbReference>
<evidence type="ECO:0000313" key="4">
    <source>
        <dbReference type="EMBL" id="GES19376.1"/>
    </source>
</evidence>
<dbReference type="InterPro" id="IPR002821">
    <property type="entry name" value="Hydantoinase_A"/>
</dbReference>
<sequence length="699" mass="75131">MTALTGCAIGVDVGGTHTDVQVAWNGRLERGKALTDYTDFSRGLLRAIEVAAEKFDVSLEHLLAHTDTIFNATTVVTNAISEFRGDRVGVLVTAGFKDTFRLSGGPRLAEFDDHLQVNVPDLVDRRAIIEIGGRMSAQGAELVPLDPAEVDAAVDTLVLDRGVDALAVCLLSSYANPAHEQAVEQRVRERHPGVFVSSSHRLFPVMRETRRWTTAVLNSFVQSTAETYLDTINRSLAEHGFAGTLAFFQGLGAGITQRRAKEFPLSLLASGPAAGAMGANALARTLATPDILLGDMGGTSFDTCLIRDNEVRINKNLDLGQLQTGLNLVDVVSIGAGGGSIAWVSERGVPQVGPRSARSTPGPACYGRGGEEPTVTDAMVCLGVIDPGNYLGGRTPIYPDLADAAIQRGLGEHFGWSTEESAVAVHDLVVANMSNAIREVSVRKGHDPRRFTFLAFGGTLPMFAWQIAQAVGMSEVIIPANSSVFCAQGLLHSDFAIRRDHSLFWSLDDPSALDSVNAATDAFVTQAVADMVADGFDLDQLRVKRYADLKYPGQVYELTIAMPERITADALDELRARFLELYESTYGEGTAWTGAAPIMQSYTVAVSTRREAPQMFGEADSTARAQDGPPPRRRVFLPETKQWQEIPVVPESSFASGDTFAGPLIVDATDTTVYVPTGVVIGRDKLANYRLTAAQEGRS</sequence>
<dbReference type="PANTHER" id="PTHR11365:SF23">
    <property type="entry name" value="HYPOTHETICAL 5-OXOPROLINASE (EUROFUNG)-RELATED"/>
    <property type="match status" value="1"/>
</dbReference>
<dbReference type="GO" id="GO:0006749">
    <property type="term" value="P:glutathione metabolic process"/>
    <property type="evidence" value="ECO:0007669"/>
    <property type="project" value="TreeGrafter"/>
</dbReference>